<dbReference type="GO" id="GO:0003779">
    <property type="term" value="F:actin binding"/>
    <property type="evidence" value="ECO:0007669"/>
    <property type="project" value="UniProtKB-KW"/>
</dbReference>
<dbReference type="AlphaFoldDB" id="A0A5A9PTR4"/>
<gene>
    <name evidence="6" type="ORF">E1301_Tti003664</name>
</gene>
<evidence type="ECO:0000256" key="1">
    <source>
        <dbReference type="ARBA" id="ARBA00001988"/>
    </source>
</evidence>
<keyword evidence="4" id="KW-0009">Actin-binding</keyword>
<evidence type="ECO:0000256" key="3">
    <source>
        <dbReference type="ARBA" id="ARBA00023179"/>
    </source>
</evidence>
<dbReference type="SUPFAM" id="SSF90250">
    <property type="entry name" value="Troponin coil-coiled subunits"/>
    <property type="match status" value="1"/>
</dbReference>
<feature type="region of interest" description="Disordered" evidence="5">
    <location>
        <begin position="30"/>
        <end position="56"/>
    </location>
</feature>
<dbReference type="GO" id="GO:0003009">
    <property type="term" value="P:skeletal muscle contraction"/>
    <property type="evidence" value="ECO:0007669"/>
    <property type="project" value="TreeGrafter"/>
</dbReference>
<dbReference type="PANTHER" id="PTHR13738">
    <property type="entry name" value="TROPONIN I"/>
    <property type="match status" value="1"/>
</dbReference>
<dbReference type="InterPro" id="IPR050875">
    <property type="entry name" value="Troponin_I"/>
</dbReference>
<sequence>MSEGQKKTKYTATRRLLLKSKLLKKATSMLVAEKEQNKRDRDDALNERVPPIKTSGLSAQELQELCKELHHKIDVVDEARYDLEVKVAKNDLEIQSLTQKVWEMKGSTKRTQLKKVKKSADAMFGSMAESKMSSKADFKAKLKTVKKEEEKKEEVTDWRKNVEAMSGMEGRKKLFNAGQS</sequence>
<protein>
    <submittedName>
        <fullName evidence="6">Troponin I, slow skeletal muscle</fullName>
    </submittedName>
</protein>
<proteinExistence type="inferred from homology"/>
<reference evidence="6 7" key="1">
    <citation type="journal article" date="2019" name="Mol. Ecol. Resour.">
        <title>Chromosome-level genome assembly of Triplophysa tibetana, a fish adapted to the harsh high-altitude environment of the Tibetan Plateau.</title>
        <authorList>
            <person name="Yang X."/>
            <person name="Liu H."/>
            <person name="Ma Z."/>
            <person name="Zou Y."/>
            <person name="Zou M."/>
            <person name="Mao Y."/>
            <person name="Li X."/>
            <person name="Wang H."/>
            <person name="Chen T."/>
            <person name="Wang W."/>
            <person name="Yang R."/>
        </authorList>
    </citation>
    <scope>NUCLEOTIDE SEQUENCE [LARGE SCALE GENOMIC DNA]</scope>
    <source>
        <strain evidence="6">TTIB1903HZAU</strain>
        <tissue evidence="6">Muscle</tissue>
    </source>
</reference>
<organism evidence="6 7">
    <name type="scientific">Triplophysa tibetana</name>
    <dbReference type="NCBI Taxonomy" id="1572043"/>
    <lineage>
        <taxon>Eukaryota</taxon>
        <taxon>Metazoa</taxon>
        <taxon>Chordata</taxon>
        <taxon>Craniata</taxon>
        <taxon>Vertebrata</taxon>
        <taxon>Euteleostomi</taxon>
        <taxon>Actinopterygii</taxon>
        <taxon>Neopterygii</taxon>
        <taxon>Teleostei</taxon>
        <taxon>Ostariophysi</taxon>
        <taxon>Cypriniformes</taxon>
        <taxon>Nemacheilidae</taxon>
        <taxon>Triplophysa</taxon>
    </lineage>
</organism>
<accession>A0A5A9PTR4</accession>
<dbReference type="Pfam" id="PF00992">
    <property type="entry name" value="Troponin"/>
    <property type="match status" value="1"/>
</dbReference>
<evidence type="ECO:0000313" key="7">
    <source>
        <dbReference type="Proteomes" id="UP000324632"/>
    </source>
</evidence>
<dbReference type="PANTHER" id="PTHR13738:SF33">
    <property type="entry name" value="TROPONIN I, SLOW SKELETAL MUSCLE"/>
    <property type="match status" value="1"/>
</dbReference>
<dbReference type="GO" id="GO:0005861">
    <property type="term" value="C:troponin complex"/>
    <property type="evidence" value="ECO:0007669"/>
    <property type="project" value="InterPro"/>
</dbReference>
<evidence type="ECO:0000256" key="5">
    <source>
        <dbReference type="SAM" id="MobiDB-lite"/>
    </source>
</evidence>
<comment type="caution">
    <text evidence="6">The sequence shown here is derived from an EMBL/GenBank/DDBJ whole genome shotgun (WGS) entry which is preliminary data.</text>
</comment>
<evidence type="ECO:0000256" key="2">
    <source>
        <dbReference type="ARBA" id="ARBA00009930"/>
    </source>
</evidence>
<evidence type="ECO:0000313" key="6">
    <source>
        <dbReference type="EMBL" id="KAA0724396.1"/>
    </source>
</evidence>
<evidence type="ECO:0000256" key="4">
    <source>
        <dbReference type="ARBA" id="ARBA00023203"/>
    </source>
</evidence>
<feature type="compositionally biased region" description="Basic and acidic residues" evidence="5">
    <location>
        <begin position="32"/>
        <end position="46"/>
    </location>
</feature>
<dbReference type="InterPro" id="IPR001978">
    <property type="entry name" value="Troponin"/>
</dbReference>
<dbReference type="GO" id="GO:0060048">
    <property type="term" value="P:cardiac muscle contraction"/>
    <property type="evidence" value="ECO:0007669"/>
    <property type="project" value="TreeGrafter"/>
</dbReference>
<comment type="similarity">
    <text evidence="2">Belongs to the troponin I family.</text>
</comment>
<comment type="function">
    <text evidence="1">Troponin I is the inhibitory subunit of troponin, the thin filament regulatory complex which confers calcium-sensitivity to striated muscle actomyosin ATPase activity.</text>
</comment>
<dbReference type="Gene3D" id="6.10.250.180">
    <property type="match status" value="1"/>
</dbReference>
<dbReference type="EMBL" id="SOYY01000002">
    <property type="protein sequence ID" value="KAA0724396.1"/>
    <property type="molecule type" value="Genomic_DNA"/>
</dbReference>
<dbReference type="Proteomes" id="UP000324632">
    <property type="component" value="Chromosome 2"/>
</dbReference>
<keyword evidence="3" id="KW-0514">Muscle protein</keyword>
<dbReference type="Gene3D" id="1.20.5.350">
    <property type="match status" value="1"/>
</dbReference>
<dbReference type="InterPro" id="IPR038077">
    <property type="entry name" value="Troponin_sf"/>
</dbReference>
<name>A0A5A9PTR4_9TELE</name>
<keyword evidence="7" id="KW-1185">Reference proteome</keyword>